<comment type="pathway">
    <text evidence="2">Secondary metabolite biosynthesis; terpenoid biosynthesis.</text>
</comment>
<evidence type="ECO:0000256" key="1">
    <source>
        <dbReference type="ARBA" id="ARBA00001946"/>
    </source>
</evidence>
<comment type="caution">
    <text evidence="8">The sequence shown here is derived from an EMBL/GenBank/DDBJ whole genome shotgun (WGS) entry which is preliminary data.</text>
</comment>
<protein>
    <submittedName>
        <fullName evidence="8">Gamma-cadinene synthase-like</fullName>
    </submittedName>
</protein>
<gene>
    <name evidence="8" type="ORF">AAHA92_20043</name>
</gene>
<keyword evidence="6" id="KW-0456">Lyase</keyword>
<keyword evidence="9" id="KW-1185">Reference proteome</keyword>
<dbReference type="PANTHER" id="PTHR31225:SF253">
    <property type="entry name" value="SESQUITERPENE SYNTHASE 31"/>
    <property type="match status" value="1"/>
</dbReference>
<evidence type="ECO:0000256" key="2">
    <source>
        <dbReference type="ARBA" id="ARBA00004721"/>
    </source>
</evidence>
<accession>A0ABD1GIK9</accession>
<keyword evidence="4" id="KW-0479">Metal-binding</keyword>
<dbReference type="EMBL" id="JBEAFC010000008">
    <property type="protein sequence ID" value="KAL1543024.1"/>
    <property type="molecule type" value="Genomic_DNA"/>
</dbReference>
<dbReference type="GO" id="GO:0046872">
    <property type="term" value="F:metal ion binding"/>
    <property type="evidence" value="ECO:0007669"/>
    <property type="project" value="UniProtKB-KW"/>
</dbReference>
<feature type="domain" description="Terpene synthase metal-binding" evidence="7">
    <location>
        <begin position="4"/>
        <end position="76"/>
    </location>
</feature>
<dbReference type="GO" id="GO:0016829">
    <property type="term" value="F:lyase activity"/>
    <property type="evidence" value="ECO:0007669"/>
    <property type="project" value="UniProtKB-KW"/>
</dbReference>
<dbReference type="Proteomes" id="UP001567538">
    <property type="component" value="Unassembled WGS sequence"/>
</dbReference>
<dbReference type="InterPro" id="IPR008949">
    <property type="entry name" value="Isoprenoid_synthase_dom_sf"/>
</dbReference>
<proteinExistence type="inferred from homology"/>
<dbReference type="InterPro" id="IPR005630">
    <property type="entry name" value="Terpene_synthase_metal-bd"/>
</dbReference>
<evidence type="ECO:0000256" key="4">
    <source>
        <dbReference type="ARBA" id="ARBA00022723"/>
    </source>
</evidence>
<name>A0ABD1GIK9_SALDI</name>
<dbReference type="GO" id="GO:0016114">
    <property type="term" value="P:terpenoid biosynthetic process"/>
    <property type="evidence" value="ECO:0007669"/>
    <property type="project" value="UniProtKB-ARBA"/>
</dbReference>
<sequence length="134" mass="15268">MKSFDEETTQWPLSAPKIVTSTATLARQLQDLASHERENKKGELPTVVDCYMRDKSASKQEALSKFMELIEIGWKDVNEEMVKINCVPKKVVDKVVNFGGIAEVFYKNKVDGFTYPEKQMASHIAHLYIDPMLV</sequence>
<dbReference type="PANTHER" id="PTHR31225">
    <property type="entry name" value="OS04G0344100 PROTEIN-RELATED"/>
    <property type="match status" value="1"/>
</dbReference>
<dbReference type="Pfam" id="PF03936">
    <property type="entry name" value="Terpene_synth_C"/>
    <property type="match status" value="1"/>
</dbReference>
<evidence type="ECO:0000259" key="7">
    <source>
        <dbReference type="Pfam" id="PF03936"/>
    </source>
</evidence>
<reference evidence="8 9" key="1">
    <citation type="submission" date="2024-06" db="EMBL/GenBank/DDBJ databases">
        <title>A chromosome level genome sequence of Diviner's sage (Salvia divinorum).</title>
        <authorList>
            <person name="Ford S.A."/>
            <person name="Ro D.-K."/>
            <person name="Ness R.W."/>
            <person name="Phillips M.A."/>
        </authorList>
    </citation>
    <scope>NUCLEOTIDE SEQUENCE [LARGE SCALE GENOMIC DNA]</scope>
    <source>
        <strain evidence="8">SAF-2024a</strain>
        <tissue evidence="8">Leaf</tissue>
    </source>
</reference>
<evidence type="ECO:0000256" key="6">
    <source>
        <dbReference type="ARBA" id="ARBA00023239"/>
    </source>
</evidence>
<dbReference type="InterPro" id="IPR050148">
    <property type="entry name" value="Terpene_synthase-like"/>
</dbReference>
<dbReference type="SUPFAM" id="SSF48576">
    <property type="entry name" value="Terpenoid synthases"/>
    <property type="match status" value="1"/>
</dbReference>
<evidence type="ECO:0000256" key="3">
    <source>
        <dbReference type="ARBA" id="ARBA00006333"/>
    </source>
</evidence>
<comment type="cofactor">
    <cofactor evidence="1">
        <name>Mg(2+)</name>
        <dbReference type="ChEBI" id="CHEBI:18420"/>
    </cofactor>
</comment>
<keyword evidence="5" id="KW-0460">Magnesium</keyword>
<evidence type="ECO:0000313" key="8">
    <source>
        <dbReference type="EMBL" id="KAL1543024.1"/>
    </source>
</evidence>
<comment type="similarity">
    <text evidence="3">Belongs to the terpene synthase family.</text>
</comment>
<dbReference type="Gene3D" id="1.10.600.10">
    <property type="entry name" value="Farnesyl Diphosphate Synthase"/>
    <property type="match status" value="1"/>
</dbReference>
<evidence type="ECO:0000313" key="9">
    <source>
        <dbReference type="Proteomes" id="UP001567538"/>
    </source>
</evidence>
<evidence type="ECO:0000256" key="5">
    <source>
        <dbReference type="ARBA" id="ARBA00022842"/>
    </source>
</evidence>
<organism evidence="8 9">
    <name type="scientific">Salvia divinorum</name>
    <name type="common">Maria pastora</name>
    <name type="synonym">Diviner's sage</name>
    <dbReference type="NCBI Taxonomy" id="28513"/>
    <lineage>
        <taxon>Eukaryota</taxon>
        <taxon>Viridiplantae</taxon>
        <taxon>Streptophyta</taxon>
        <taxon>Embryophyta</taxon>
        <taxon>Tracheophyta</taxon>
        <taxon>Spermatophyta</taxon>
        <taxon>Magnoliopsida</taxon>
        <taxon>eudicotyledons</taxon>
        <taxon>Gunneridae</taxon>
        <taxon>Pentapetalae</taxon>
        <taxon>asterids</taxon>
        <taxon>lamiids</taxon>
        <taxon>Lamiales</taxon>
        <taxon>Lamiaceae</taxon>
        <taxon>Nepetoideae</taxon>
        <taxon>Mentheae</taxon>
        <taxon>Salviinae</taxon>
        <taxon>Salvia</taxon>
        <taxon>Salvia subgen. Calosphace</taxon>
    </lineage>
</organism>
<dbReference type="AlphaFoldDB" id="A0ABD1GIK9"/>